<dbReference type="EMBL" id="WDBY01000016">
    <property type="protein sequence ID" value="KAB6478167.1"/>
    <property type="molecule type" value="Genomic_DNA"/>
</dbReference>
<evidence type="ECO:0000313" key="18">
    <source>
        <dbReference type="Proteomes" id="UP000326091"/>
    </source>
</evidence>
<name>A0A174UUH7_PHOVU</name>
<evidence type="ECO:0000313" key="6">
    <source>
        <dbReference type="EMBL" id="KAB6522512.1"/>
    </source>
</evidence>
<evidence type="ECO:0000313" key="9">
    <source>
        <dbReference type="EMBL" id="MDU0247371.1"/>
    </source>
</evidence>
<evidence type="ECO:0000313" key="23">
    <source>
        <dbReference type="Proteomes" id="UP000483142"/>
    </source>
</evidence>
<dbReference type="GeneID" id="93510657"/>
<reference evidence="9" key="6">
    <citation type="submission" date="2023-10" db="EMBL/GenBank/DDBJ databases">
        <title>Genome of potential pathogenic bacteria in Crohn's disease.</title>
        <authorList>
            <person name="Rodriguez-Palacios A."/>
        </authorList>
    </citation>
    <scope>NUCLEOTIDE SEQUENCE</scope>
    <source>
        <strain evidence="9">CavFT-hAR107</strain>
    </source>
</reference>
<dbReference type="Proteomes" id="UP000095333">
    <property type="component" value="Unassembled WGS sequence"/>
</dbReference>
<evidence type="ECO:0000313" key="22">
    <source>
        <dbReference type="Proteomes" id="UP000469427"/>
    </source>
</evidence>
<dbReference type="Proteomes" id="UP000462922">
    <property type="component" value="Unassembled WGS sequence"/>
</dbReference>
<dbReference type="EMBL" id="QRXI01000003">
    <property type="protein sequence ID" value="RGT97183.1"/>
    <property type="molecule type" value="Genomic_DNA"/>
</dbReference>
<dbReference type="AlphaFoldDB" id="A0A174UUH7"/>
<dbReference type="Proteomes" id="UP001199363">
    <property type="component" value="Unassembled WGS sequence"/>
</dbReference>
<evidence type="ECO:0000313" key="15">
    <source>
        <dbReference type="Proteomes" id="UP000261278"/>
    </source>
</evidence>
<evidence type="ECO:0000313" key="21">
    <source>
        <dbReference type="Proteomes" id="UP000468344"/>
    </source>
</evidence>
<reference evidence="10 18" key="4">
    <citation type="submission" date="2019-09" db="EMBL/GenBank/DDBJ databases">
        <title>Commensal-derived Metabolites Govern Vibrio cholerae Pathogenesis in Host.</title>
        <authorList>
            <person name="Yoon S.S."/>
            <person name="Yoon M.Y."/>
        </authorList>
    </citation>
    <scope>NUCLEOTIDE SEQUENCE [LARGE SCALE GENOMIC DNA]</scope>
    <source>
        <strain evidence="10 18">VIC01</strain>
    </source>
</reference>
<dbReference type="EMBL" id="QSSN01000002">
    <property type="protein sequence ID" value="RGL88786.1"/>
    <property type="molecule type" value="Genomic_DNA"/>
</dbReference>
<dbReference type="Proteomes" id="UP000326091">
    <property type="component" value="Chromosome"/>
</dbReference>
<feature type="domain" description="DUF6922" evidence="1">
    <location>
        <begin position="13"/>
        <end position="63"/>
    </location>
</feature>
<evidence type="ECO:0000313" key="4">
    <source>
        <dbReference type="EMBL" id="KAB6455872.1"/>
    </source>
</evidence>
<gene>
    <name evidence="13" type="ORF">DW043_06260</name>
    <name evidence="12" type="ORF">DWX04_02830</name>
    <name evidence="11" type="ORF">DXC44_03590</name>
    <name evidence="2" type="ORF">ERS852457_03059</name>
    <name evidence="3" type="ORF">GAS29_00075</name>
    <name evidence="7" type="ORF">GAY76_11325</name>
    <name evidence="6" type="ORF">GAY98_21205</name>
    <name evidence="5" type="ORF">GAZ06_10155</name>
    <name evidence="4" type="ORF">GAZ09_04060</name>
    <name evidence="8" type="ORF">LI282_08780</name>
    <name evidence="9" type="ORF">RVY68_01340</name>
    <name evidence="10" type="ORF">VIC01_02830</name>
</gene>
<evidence type="ECO:0000313" key="20">
    <source>
        <dbReference type="Proteomes" id="UP000462922"/>
    </source>
</evidence>
<evidence type="ECO:0000313" key="13">
    <source>
        <dbReference type="EMBL" id="RHK89468.1"/>
    </source>
</evidence>
<evidence type="ECO:0000313" key="3">
    <source>
        <dbReference type="EMBL" id="KAB3860811.1"/>
    </source>
</evidence>
<evidence type="ECO:0000313" key="12">
    <source>
        <dbReference type="EMBL" id="RGT97183.1"/>
    </source>
</evidence>
<dbReference type="EMBL" id="JAWDHD010000003">
    <property type="protein sequence ID" value="MDU0247371.1"/>
    <property type="molecule type" value="Genomic_DNA"/>
</dbReference>
<evidence type="ECO:0000313" key="7">
    <source>
        <dbReference type="EMBL" id="KAB6573226.1"/>
    </source>
</evidence>
<dbReference type="EMBL" id="WDAX01000024">
    <property type="protein sequence ID" value="KAB6573226.1"/>
    <property type="molecule type" value="Genomic_DNA"/>
</dbReference>
<evidence type="ECO:0000313" key="5">
    <source>
        <dbReference type="EMBL" id="KAB6478167.1"/>
    </source>
</evidence>
<dbReference type="InterPro" id="IPR053830">
    <property type="entry name" value="DUF6922"/>
</dbReference>
<evidence type="ECO:0000313" key="11">
    <source>
        <dbReference type="EMBL" id="RGL88786.1"/>
    </source>
</evidence>
<organism evidence="12 16">
    <name type="scientific">Phocaeicola vulgatus</name>
    <name type="common">Bacteroides vulgatus</name>
    <dbReference type="NCBI Taxonomy" id="821"/>
    <lineage>
        <taxon>Bacteria</taxon>
        <taxon>Pseudomonadati</taxon>
        <taxon>Bacteroidota</taxon>
        <taxon>Bacteroidia</taxon>
        <taxon>Bacteroidales</taxon>
        <taxon>Bacteroidaceae</taxon>
        <taxon>Phocaeicola</taxon>
    </lineage>
</organism>
<evidence type="ECO:0000259" key="1">
    <source>
        <dbReference type="Pfam" id="PF21956"/>
    </source>
</evidence>
<dbReference type="Proteomes" id="UP001181258">
    <property type="component" value="Unassembled WGS sequence"/>
</dbReference>
<sequence length="104" mass="12302">MNVMSQKEYISLLSRHLFWDMDVNKVNLDTCPAQIIQRVLEYGNLKDWQLILSYYGLDRIVSICQSLRTLDKKALSYICCISNTSKEQYRCYHIKQSTPTLWNC</sequence>
<evidence type="ECO:0000313" key="19">
    <source>
        <dbReference type="Proteomes" id="UP000441522"/>
    </source>
</evidence>
<evidence type="ECO:0000313" key="8">
    <source>
        <dbReference type="EMBL" id="MCB7281127.1"/>
    </source>
</evidence>
<dbReference type="EMBL" id="CYZI01000022">
    <property type="protein sequence ID" value="CUO91221.1"/>
    <property type="molecule type" value="Genomic_DNA"/>
</dbReference>
<dbReference type="Proteomes" id="UP000483142">
    <property type="component" value="Unassembled WGS sequence"/>
</dbReference>
<accession>A0A174UUH7</accession>
<protein>
    <recommendedName>
        <fullName evidence="1">DUF6922 domain-containing protein</fullName>
    </recommendedName>
</protein>
<dbReference type="EMBL" id="WDBZ01000005">
    <property type="protein sequence ID" value="KAB6455872.1"/>
    <property type="molecule type" value="Genomic_DNA"/>
</dbReference>
<proteinExistence type="predicted"/>
<evidence type="ECO:0000313" key="10">
    <source>
        <dbReference type="EMBL" id="QEW37248.1"/>
    </source>
</evidence>
<reference evidence="15 16" key="2">
    <citation type="submission" date="2018-08" db="EMBL/GenBank/DDBJ databases">
        <title>A genome reference for cultivated species of the human gut microbiota.</title>
        <authorList>
            <person name="Zou Y."/>
            <person name="Xue W."/>
            <person name="Luo G."/>
        </authorList>
    </citation>
    <scope>NUCLEOTIDE SEQUENCE [LARGE SCALE GENOMIC DNA]</scope>
    <source>
        <strain evidence="12 16">AF18-14</strain>
        <strain evidence="13 17">AF39-8AT</strain>
        <strain evidence="11 15">TF05-18</strain>
    </source>
</reference>
<dbReference type="EMBL" id="WDBI01000050">
    <property type="protein sequence ID" value="KAB6522512.1"/>
    <property type="molecule type" value="Genomic_DNA"/>
</dbReference>
<evidence type="ECO:0000313" key="14">
    <source>
        <dbReference type="Proteomes" id="UP000095333"/>
    </source>
</evidence>
<evidence type="ECO:0000313" key="16">
    <source>
        <dbReference type="Proteomes" id="UP000283833"/>
    </source>
</evidence>
<reference evidence="2 14" key="1">
    <citation type="submission" date="2015-09" db="EMBL/GenBank/DDBJ databases">
        <authorList>
            <consortium name="Pathogen Informatics"/>
        </authorList>
    </citation>
    <scope>NUCLEOTIDE SEQUENCE [LARGE SCALE GENOMIC DNA]</scope>
    <source>
        <strain evidence="2 14">2789STDY5834842</strain>
    </source>
</reference>
<dbReference type="EMBL" id="WCWW01000001">
    <property type="protein sequence ID" value="KAB3860811.1"/>
    <property type="molecule type" value="Genomic_DNA"/>
</dbReference>
<dbReference type="Proteomes" id="UP000468344">
    <property type="component" value="Unassembled WGS sequence"/>
</dbReference>
<dbReference type="Pfam" id="PF21956">
    <property type="entry name" value="DUF6922"/>
    <property type="match status" value="1"/>
</dbReference>
<dbReference type="Proteomes" id="UP000283833">
    <property type="component" value="Unassembled WGS sequence"/>
</dbReference>
<dbReference type="Proteomes" id="UP000469427">
    <property type="component" value="Unassembled WGS sequence"/>
</dbReference>
<dbReference type="Proteomes" id="UP000261278">
    <property type="component" value="Unassembled WGS sequence"/>
</dbReference>
<evidence type="ECO:0000313" key="17">
    <source>
        <dbReference type="Proteomes" id="UP000286392"/>
    </source>
</evidence>
<evidence type="ECO:0000313" key="2">
    <source>
        <dbReference type="EMBL" id="CUO91221.1"/>
    </source>
</evidence>
<reference evidence="8" key="5">
    <citation type="submission" date="2021-10" db="EMBL/GenBank/DDBJ databases">
        <title>Collection of gut derived symbiotic bacterial strains cultured from healthy donors.</title>
        <authorList>
            <person name="Lin H."/>
            <person name="Littmann E."/>
            <person name="Kohout C."/>
            <person name="Pamer E.G."/>
        </authorList>
    </citation>
    <scope>NUCLEOTIDE SEQUENCE</scope>
    <source>
        <strain evidence="8">DFI.1.167</strain>
    </source>
</reference>
<dbReference type="EMBL" id="CP043529">
    <property type="protein sequence ID" value="QEW37248.1"/>
    <property type="molecule type" value="Genomic_DNA"/>
</dbReference>
<dbReference type="EMBL" id="QROB01000006">
    <property type="protein sequence ID" value="RHK89468.1"/>
    <property type="molecule type" value="Genomic_DNA"/>
</dbReference>
<reference evidence="19 20" key="3">
    <citation type="journal article" date="2019" name="Nat. Med.">
        <title>A library of human gut bacterial isolates paired with longitudinal multiomics data enables mechanistic microbiome research.</title>
        <authorList>
            <person name="Poyet M."/>
            <person name="Groussin M."/>
            <person name="Gibbons S.M."/>
            <person name="Avila-Pacheco J."/>
            <person name="Jiang X."/>
            <person name="Kearney S.M."/>
            <person name="Perrotta A.R."/>
            <person name="Berdy B."/>
            <person name="Zhao S."/>
            <person name="Lieberman T.D."/>
            <person name="Swanson P.K."/>
            <person name="Smith M."/>
            <person name="Roesemann S."/>
            <person name="Alexander J.E."/>
            <person name="Rich S.A."/>
            <person name="Livny J."/>
            <person name="Vlamakis H."/>
            <person name="Clish C."/>
            <person name="Bullock K."/>
            <person name="Deik A."/>
            <person name="Scott J."/>
            <person name="Pierce K.A."/>
            <person name="Xavier R.J."/>
            <person name="Alm E.J."/>
        </authorList>
    </citation>
    <scope>NUCLEOTIDE SEQUENCE [LARGE SCALE GENOMIC DNA]</scope>
    <source>
        <strain evidence="7 20">BIOML-A110</strain>
        <strain evidence="6 22">BIOML-A122</strain>
        <strain evidence="5 21">BIOML-A140</strain>
        <strain evidence="4 23">BIOML-A141</strain>
        <strain evidence="3 19">BIOML-A5</strain>
    </source>
</reference>
<dbReference type="Proteomes" id="UP000286392">
    <property type="component" value="Unassembled WGS sequence"/>
</dbReference>
<dbReference type="EMBL" id="JAJCQG010000023">
    <property type="protein sequence ID" value="MCB7281127.1"/>
    <property type="molecule type" value="Genomic_DNA"/>
</dbReference>
<dbReference type="Proteomes" id="UP000441522">
    <property type="component" value="Unassembled WGS sequence"/>
</dbReference>
<dbReference type="RefSeq" id="WP_005843758.1">
    <property type="nucleotide sequence ID" value="NZ_AP025232.1"/>
</dbReference>